<evidence type="ECO:0000256" key="3">
    <source>
        <dbReference type="ARBA" id="ARBA00022840"/>
    </source>
</evidence>
<dbReference type="GO" id="GO:0005899">
    <property type="term" value="C:insulin receptor complex"/>
    <property type="evidence" value="ECO:0007669"/>
    <property type="project" value="TreeGrafter"/>
</dbReference>
<comment type="caution">
    <text evidence="7">The sequence shown here is derived from an EMBL/GenBank/DDBJ whole genome shotgun (WGS) entry which is preliminary data.</text>
</comment>
<keyword evidence="3" id="KW-0067">ATP-binding</keyword>
<feature type="domain" description="Serine-threonine/tyrosine-protein kinase catalytic" evidence="6">
    <location>
        <begin position="2"/>
        <end position="39"/>
    </location>
</feature>
<feature type="region of interest" description="Disordered" evidence="5">
    <location>
        <begin position="56"/>
        <end position="114"/>
    </location>
</feature>
<evidence type="ECO:0000256" key="2">
    <source>
        <dbReference type="ARBA" id="ARBA00022741"/>
    </source>
</evidence>
<sequence length="114" mass="13349">MEGGVLEKPEHCPHLMFELMRLCWQFNPKMRPSFPEILRSVEDELQPSFRDLSFFYNQDTHTDTPPAPSLAHSPPVALLRPPGPPQPTHRRQPMERQGLDLGHRRQRSCRRTRT</sequence>
<dbReference type="InterPro" id="IPR011009">
    <property type="entry name" value="Kinase-like_dom_sf"/>
</dbReference>
<dbReference type="Gene3D" id="1.10.510.10">
    <property type="entry name" value="Transferase(Phosphotransferase) domain 1"/>
    <property type="match status" value="1"/>
</dbReference>
<keyword evidence="2" id="KW-0547">Nucleotide-binding</keyword>
<dbReference type="GO" id="GO:0043410">
    <property type="term" value="P:positive regulation of MAPK cascade"/>
    <property type="evidence" value="ECO:0007669"/>
    <property type="project" value="TreeGrafter"/>
</dbReference>
<dbReference type="PANTHER" id="PTHR24416:SF106">
    <property type="entry name" value="INSULIN-LIKE GROWTH FACTOR 1 RECEPTOR"/>
    <property type="match status" value="1"/>
</dbReference>
<dbReference type="SUPFAM" id="SSF56112">
    <property type="entry name" value="Protein kinase-like (PK-like)"/>
    <property type="match status" value="1"/>
</dbReference>
<dbReference type="InterPro" id="IPR050122">
    <property type="entry name" value="RTK"/>
</dbReference>
<name>A0AA47NU10_MERPO</name>
<dbReference type="Pfam" id="PF07714">
    <property type="entry name" value="PK_Tyr_Ser-Thr"/>
    <property type="match status" value="1"/>
</dbReference>
<protein>
    <submittedName>
        <fullName evidence="7">Insulin-like growth factor 1 receptor</fullName>
    </submittedName>
</protein>
<accession>A0AA47NU10</accession>
<dbReference type="GO" id="GO:0030424">
    <property type="term" value="C:axon"/>
    <property type="evidence" value="ECO:0007669"/>
    <property type="project" value="TreeGrafter"/>
</dbReference>
<dbReference type="GO" id="GO:0043560">
    <property type="term" value="F:insulin receptor substrate binding"/>
    <property type="evidence" value="ECO:0007669"/>
    <property type="project" value="TreeGrafter"/>
</dbReference>
<reference evidence="7" key="1">
    <citation type="journal article" date="2023" name="Front. Mar. Sci.">
        <title>A new Merluccius polli reference genome to investigate the effects of global change in West African waters.</title>
        <authorList>
            <person name="Mateo J.L."/>
            <person name="Blanco-Fernandez C."/>
            <person name="Garcia-Vazquez E."/>
            <person name="Machado-Schiaffino G."/>
        </authorList>
    </citation>
    <scope>NUCLEOTIDE SEQUENCE</scope>
    <source>
        <strain evidence="7">C29</strain>
        <tissue evidence="7">Fin</tissue>
    </source>
</reference>
<keyword evidence="4" id="KW-1015">Disulfide bond</keyword>
<keyword evidence="7" id="KW-0675">Receptor</keyword>
<dbReference type="EMBL" id="JAOPHQ010004895">
    <property type="protein sequence ID" value="KAK0137345.1"/>
    <property type="molecule type" value="Genomic_DNA"/>
</dbReference>
<dbReference type="PANTHER" id="PTHR24416">
    <property type="entry name" value="TYROSINE-PROTEIN KINASE RECEPTOR"/>
    <property type="match status" value="1"/>
</dbReference>
<dbReference type="Proteomes" id="UP001174136">
    <property type="component" value="Unassembled WGS sequence"/>
</dbReference>
<dbReference type="GO" id="GO:0048009">
    <property type="term" value="P:insulin-like growth factor receptor signaling pathway"/>
    <property type="evidence" value="ECO:0007669"/>
    <property type="project" value="TreeGrafter"/>
</dbReference>
<feature type="compositionally biased region" description="Basic residues" evidence="5">
    <location>
        <begin position="104"/>
        <end position="114"/>
    </location>
</feature>
<dbReference type="InterPro" id="IPR001245">
    <property type="entry name" value="Ser-Thr/Tyr_kinase_cat_dom"/>
</dbReference>
<evidence type="ECO:0000313" key="8">
    <source>
        <dbReference type="Proteomes" id="UP001174136"/>
    </source>
</evidence>
<proteinExistence type="predicted"/>
<evidence type="ECO:0000256" key="1">
    <source>
        <dbReference type="ARBA" id="ARBA00004251"/>
    </source>
</evidence>
<keyword evidence="8" id="KW-1185">Reference proteome</keyword>
<dbReference type="GO" id="GO:0051897">
    <property type="term" value="P:positive regulation of phosphatidylinositol 3-kinase/protein kinase B signal transduction"/>
    <property type="evidence" value="ECO:0007669"/>
    <property type="project" value="TreeGrafter"/>
</dbReference>
<gene>
    <name evidence="7" type="primary">igf1r</name>
    <name evidence="7" type="ORF">N1851_026454</name>
</gene>
<evidence type="ECO:0000256" key="4">
    <source>
        <dbReference type="ARBA" id="ARBA00023157"/>
    </source>
</evidence>
<evidence type="ECO:0000313" key="7">
    <source>
        <dbReference type="EMBL" id="KAK0137345.1"/>
    </source>
</evidence>
<dbReference type="GO" id="GO:0005524">
    <property type="term" value="F:ATP binding"/>
    <property type="evidence" value="ECO:0007669"/>
    <property type="project" value="UniProtKB-KW"/>
</dbReference>
<dbReference type="GO" id="GO:0046328">
    <property type="term" value="P:regulation of JNK cascade"/>
    <property type="evidence" value="ECO:0007669"/>
    <property type="project" value="TreeGrafter"/>
</dbReference>
<evidence type="ECO:0000256" key="5">
    <source>
        <dbReference type="SAM" id="MobiDB-lite"/>
    </source>
</evidence>
<organism evidence="7 8">
    <name type="scientific">Merluccius polli</name>
    <name type="common">Benguela hake</name>
    <name type="synonym">Merluccius cadenati</name>
    <dbReference type="NCBI Taxonomy" id="89951"/>
    <lineage>
        <taxon>Eukaryota</taxon>
        <taxon>Metazoa</taxon>
        <taxon>Chordata</taxon>
        <taxon>Craniata</taxon>
        <taxon>Vertebrata</taxon>
        <taxon>Euteleostomi</taxon>
        <taxon>Actinopterygii</taxon>
        <taxon>Neopterygii</taxon>
        <taxon>Teleostei</taxon>
        <taxon>Neoteleostei</taxon>
        <taxon>Acanthomorphata</taxon>
        <taxon>Zeiogadaria</taxon>
        <taxon>Gadariae</taxon>
        <taxon>Gadiformes</taxon>
        <taxon>Gadoidei</taxon>
        <taxon>Merlucciidae</taxon>
        <taxon>Merluccius</taxon>
    </lineage>
</organism>
<feature type="compositionally biased region" description="Basic and acidic residues" evidence="5">
    <location>
        <begin position="92"/>
        <end position="103"/>
    </location>
</feature>
<dbReference type="GO" id="GO:0071333">
    <property type="term" value="P:cellular response to glucose stimulus"/>
    <property type="evidence" value="ECO:0007669"/>
    <property type="project" value="TreeGrafter"/>
</dbReference>
<dbReference type="GO" id="GO:0005009">
    <property type="term" value="F:insulin receptor activity"/>
    <property type="evidence" value="ECO:0007669"/>
    <property type="project" value="TreeGrafter"/>
</dbReference>
<comment type="subcellular location">
    <subcellularLocation>
        <location evidence="1">Cell membrane</location>
        <topology evidence="1">Single-pass type I membrane protein</topology>
    </subcellularLocation>
</comment>
<dbReference type="AlphaFoldDB" id="A0AA47NU10"/>
<evidence type="ECO:0000259" key="6">
    <source>
        <dbReference type="Pfam" id="PF07714"/>
    </source>
</evidence>